<dbReference type="Gene3D" id="3.40.710.10">
    <property type="entry name" value="DD-peptidase/beta-lactamase superfamily"/>
    <property type="match status" value="1"/>
</dbReference>
<dbReference type="Proteomes" id="UP000249016">
    <property type="component" value="Unassembled WGS sequence"/>
</dbReference>
<feature type="chain" id="PRO_5016437230" description="Beta-lactamase-related domain-containing protein" evidence="1">
    <location>
        <begin position="26"/>
        <end position="196"/>
    </location>
</feature>
<proteinExistence type="predicted"/>
<keyword evidence="1" id="KW-0732">Signal</keyword>
<gene>
    <name evidence="3" type="ORF">HMF3257_30130</name>
</gene>
<accession>A0A327NU51</accession>
<evidence type="ECO:0000259" key="2">
    <source>
        <dbReference type="Pfam" id="PF00144"/>
    </source>
</evidence>
<evidence type="ECO:0000313" key="4">
    <source>
        <dbReference type="Proteomes" id="UP000249016"/>
    </source>
</evidence>
<dbReference type="RefSeq" id="WP_111347937.1">
    <property type="nucleotide sequence ID" value="NZ_QLII01000001.1"/>
</dbReference>
<evidence type="ECO:0000313" key="3">
    <source>
        <dbReference type="EMBL" id="RAI77364.1"/>
    </source>
</evidence>
<dbReference type="AlphaFoldDB" id="A0A327NU51"/>
<dbReference type="InterPro" id="IPR001466">
    <property type="entry name" value="Beta-lactam-related"/>
</dbReference>
<organism evidence="3 4">
    <name type="scientific">Spirosoma telluris</name>
    <dbReference type="NCBI Taxonomy" id="2183553"/>
    <lineage>
        <taxon>Bacteria</taxon>
        <taxon>Pseudomonadati</taxon>
        <taxon>Bacteroidota</taxon>
        <taxon>Cytophagia</taxon>
        <taxon>Cytophagales</taxon>
        <taxon>Cytophagaceae</taxon>
        <taxon>Spirosoma</taxon>
    </lineage>
</organism>
<comment type="caution">
    <text evidence="3">The sequence shown here is derived from an EMBL/GenBank/DDBJ whole genome shotgun (WGS) entry which is preliminary data.</text>
</comment>
<dbReference type="Pfam" id="PF00144">
    <property type="entry name" value="Beta-lactamase"/>
    <property type="match status" value="1"/>
</dbReference>
<dbReference type="EMBL" id="QLII01000001">
    <property type="protein sequence ID" value="RAI77364.1"/>
    <property type="molecule type" value="Genomic_DNA"/>
</dbReference>
<name>A0A327NU51_9BACT</name>
<dbReference type="InterPro" id="IPR012338">
    <property type="entry name" value="Beta-lactam/transpept-like"/>
</dbReference>
<protein>
    <recommendedName>
        <fullName evidence="2">Beta-lactamase-related domain-containing protein</fullName>
    </recommendedName>
</protein>
<dbReference type="OrthoDB" id="9793489at2"/>
<dbReference type="PANTHER" id="PTHR46825">
    <property type="entry name" value="D-ALANYL-D-ALANINE-CARBOXYPEPTIDASE/ENDOPEPTIDASE AMPH"/>
    <property type="match status" value="1"/>
</dbReference>
<dbReference type="SUPFAM" id="SSF56601">
    <property type="entry name" value="beta-lactamase/transpeptidase-like"/>
    <property type="match status" value="1"/>
</dbReference>
<keyword evidence="4" id="KW-1185">Reference proteome</keyword>
<evidence type="ECO:0000256" key="1">
    <source>
        <dbReference type="SAM" id="SignalP"/>
    </source>
</evidence>
<feature type="signal peptide" evidence="1">
    <location>
        <begin position="1"/>
        <end position="25"/>
    </location>
</feature>
<feature type="domain" description="Beta-lactamase-related" evidence="2">
    <location>
        <begin position="37"/>
        <end position="146"/>
    </location>
</feature>
<reference evidence="3 4" key="1">
    <citation type="submission" date="2018-06" db="EMBL/GenBank/DDBJ databases">
        <title>Spirosoma sp. HMF3257 Genome sequencing and assembly.</title>
        <authorList>
            <person name="Kang H."/>
            <person name="Cha I."/>
            <person name="Kim H."/>
            <person name="Kang J."/>
            <person name="Joh K."/>
        </authorList>
    </citation>
    <scope>NUCLEOTIDE SEQUENCE [LARGE SCALE GENOMIC DNA]</scope>
    <source>
        <strain evidence="3 4">HMF3257</strain>
    </source>
</reference>
<sequence>MAFLFSSKRICLLVFALLSSFCSFGQPLSDSLSARVDKLFEEWNGTGRPGAAVGVVHGGKLIYAKGFGDADIETGAPITPTTIFHVASISKEFTAYGIVLLAQEGKLSLDDDIREHLPEVPDFGPKITIRHLIHHTSGLRDQWALLTMAGWGMSDVITKEHVFNLVRRQKELNFAPVPNTCTAIRAIRCWPKLWHG</sequence>
<dbReference type="PANTHER" id="PTHR46825:SF9">
    <property type="entry name" value="BETA-LACTAMASE-RELATED DOMAIN-CONTAINING PROTEIN"/>
    <property type="match status" value="1"/>
</dbReference>
<dbReference type="InterPro" id="IPR050491">
    <property type="entry name" value="AmpC-like"/>
</dbReference>